<keyword evidence="2" id="KW-1185">Reference proteome</keyword>
<dbReference type="OrthoDB" id="1267744at2"/>
<organism evidence="1 2">
    <name type="scientific">Chryseobacterium aquaticum</name>
    <dbReference type="NCBI Taxonomy" id="452084"/>
    <lineage>
        <taxon>Bacteria</taxon>
        <taxon>Pseudomonadati</taxon>
        <taxon>Bacteroidota</taxon>
        <taxon>Flavobacteriia</taxon>
        <taxon>Flavobacteriales</taxon>
        <taxon>Weeksellaceae</taxon>
        <taxon>Chryseobacterium group</taxon>
        <taxon>Chryseobacterium</taxon>
    </lineage>
</organism>
<comment type="caution">
    <text evidence="1">The sequence shown here is derived from an EMBL/GenBank/DDBJ whole genome shotgun (WGS) entry which is preliminary data.</text>
</comment>
<dbReference type="Proteomes" id="UP000051682">
    <property type="component" value="Unassembled WGS sequence"/>
</dbReference>
<evidence type="ECO:0000313" key="2">
    <source>
        <dbReference type="Proteomes" id="UP000051682"/>
    </source>
</evidence>
<reference evidence="1 2" key="1">
    <citation type="submission" date="2015-10" db="EMBL/GenBank/DDBJ databases">
        <title>Chryseobacterium aquaticum genome.</title>
        <authorList>
            <person name="Newman J.D."/>
            <person name="Ferguson M.B."/>
            <person name="Miller J.R."/>
        </authorList>
    </citation>
    <scope>NUCLEOTIDE SEQUENCE [LARGE SCALE GENOMIC DNA]</scope>
    <source>
        <strain evidence="1 2">KCTC 12483</strain>
    </source>
</reference>
<proteinExistence type="predicted"/>
<dbReference type="RefSeq" id="WP_056014326.1">
    <property type="nucleotide sequence ID" value="NZ_LLYZ01000005.1"/>
</dbReference>
<gene>
    <name evidence="1" type="ORF">AR438_08630</name>
</gene>
<accession>A0A0Q3HT13</accession>
<protein>
    <submittedName>
        <fullName evidence="1">Uncharacterized protein</fullName>
    </submittedName>
</protein>
<name>A0A0Q3HT13_9FLAO</name>
<evidence type="ECO:0000313" key="1">
    <source>
        <dbReference type="EMBL" id="KQK25653.1"/>
    </source>
</evidence>
<dbReference type="EMBL" id="LLYZ01000005">
    <property type="protein sequence ID" value="KQK25653.1"/>
    <property type="molecule type" value="Genomic_DNA"/>
</dbReference>
<dbReference type="AlphaFoldDB" id="A0A0Q3HT13"/>
<sequence length="116" mass="13668">MIFEDQPHTVHHEVSSMPNENFKFITNIINFNGDQSFILTSLQKIKNSTLCDIKRSTIDSFIKEYALNFNGFVENEIYFQQSENTKMSSDYAKKSFEKVMKEQEYLNRLVNILNPE</sequence>